<proteinExistence type="predicted"/>
<dbReference type="GO" id="GO:0016740">
    <property type="term" value="F:transferase activity"/>
    <property type="evidence" value="ECO:0007669"/>
    <property type="project" value="UniProtKB-KW"/>
</dbReference>
<dbReference type="AlphaFoldDB" id="H0UKD4"/>
<dbReference type="HOGENOM" id="CLU_026481_5_2_0"/>
<dbReference type="RefSeq" id="WP_008521080.1">
    <property type="nucleotide sequence ID" value="NZ_CM001376.1"/>
</dbReference>
<evidence type="ECO:0000256" key="1">
    <source>
        <dbReference type="ARBA" id="ARBA00022679"/>
    </source>
</evidence>
<dbReference type="OrthoDB" id="9801054at2"/>
<dbReference type="GO" id="GO:0008033">
    <property type="term" value="P:tRNA processing"/>
    <property type="evidence" value="ECO:0007669"/>
    <property type="project" value="InterPro"/>
</dbReference>
<dbReference type="Proteomes" id="UP000003806">
    <property type="component" value="Chromosome"/>
</dbReference>
<name>H0UKD4_9BACT</name>
<protein>
    <submittedName>
        <fullName evidence="3">Putative ATPase of the PP-loop superfamily implicated in cell cycle control</fullName>
    </submittedName>
</protein>
<dbReference type="PANTHER" id="PTHR43686:SF1">
    <property type="entry name" value="AMINOTRAN_5 DOMAIN-CONTAINING PROTEIN"/>
    <property type="match status" value="1"/>
</dbReference>
<evidence type="ECO:0000313" key="3">
    <source>
        <dbReference type="EMBL" id="EHM13143.1"/>
    </source>
</evidence>
<evidence type="ECO:0000313" key="4">
    <source>
        <dbReference type="Proteomes" id="UP000003806"/>
    </source>
</evidence>
<dbReference type="Gene3D" id="3.40.50.620">
    <property type="entry name" value="HUPs"/>
    <property type="match status" value="1"/>
</dbReference>
<feature type="domain" description="tRNA(Ile)-lysidine/2-thiocytidine synthase N-terminal" evidence="2">
    <location>
        <begin position="38"/>
        <end position="190"/>
    </location>
</feature>
<dbReference type="eggNOG" id="COG0037">
    <property type="taxonomic scope" value="Bacteria"/>
</dbReference>
<reference evidence="3 4" key="1">
    <citation type="submission" date="2011-11" db="EMBL/GenBank/DDBJ databases">
        <title>The Noncontiguous Finished genome of Jonquetella anthropi DSM 22815.</title>
        <authorList>
            <consortium name="US DOE Joint Genome Institute (JGI-PGF)"/>
            <person name="Lucas S."/>
            <person name="Copeland A."/>
            <person name="Lapidus A."/>
            <person name="Glavina del Rio T."/>
            <person name="Dalin E."/>
            <person name="Tice H."/>
            <person name="Bruce D."/>
            <person name="Goodwin L."/>
            <person name="Pitluck S."/>
            <person name="Peters L."/>
            <person name="Mikhailova N."/>
            <person name="Held B."/>
            <person name="Kyrpides N."/>
            <person name="Mavromatis K."/>
            <person name="Ivanova N."/>
            <person name="Markowitz V."/>
            <person name="Cheng J.-F."/>
            <person name="Hugenholtz P."/>
            <person name="Woyke T."/>
            <person name="Wu D."/>
            <person name="Gronow S."/>
            <person name="Wellnitz S."/>
            <person name="Brambilla E."/>
            <person name="Klenk H.-P."/>
            <person name="Eisen J.A."/>
        </authorList>
    </citation>
    <scope>NUCLEOTIDE SEQUENCE [LARGE SCALE GENOMIC DNA]</scope>
    <source>
        <strain evidence="3 4">DSM 22815</strain>
    </source>
</reference>
<dbReference type="InterPro" id="IPR035107">
    <property type="entry name" value="tRNA_thiolation_TtcA_Ctu1"/>
</dbReference>
<organism evidence="3 4">
    <name type="scientific">Jonquetella anthropi DSM 22815</name>
    <dbReference type="NCBI Taxonomy" id="885272"/>
    <lineage>
        <taxon>Bacteria</taxon>
        <taxon>Thermotogati</taxon>
        <taxon>Synergistota</taxon>
        <taxon>Synergistia</taxon>
        <taxon>Synergistales</taxon>
        <taxon>Dethiosulfovibrionaceae</taxon>
        <taxon>Jonquetella</taxon>
    </lineage>
</organism>
<sequence length="281" mass="32095">MDDKADRAGELPEISRRIRRLIGRAIYRFDLIHPGDRIAVGLSGGKDSSLLLYALACMKRWSPVKFTLQALTVDMTDGNWDTRPMAALCDMLDVPYQVVTFPVVSAIEGRNERSPCSFCANIRRGILDGTARQLGCNSVALGHHLDDTVETVLMNLFRGGRFRAYLPRLYQDRSQVWVIRPLVYLTERQVRLENERLGLTRFHLSYTCPFSSDTERARTKELVRKLEETFPSLKSNVQHALETLTEDDLWRHVCQLRRDDLGETGNQLRKKSVEGLQEGLS</sequence>
<dbReference type="Pfam" id="PF01171">
    <property type="entry name" value="ATP_bind_3"/>
    <property type="match status" value="1"/>
</dbReference>
<dbReference type="SUPFAM" id="SSF52402">
    <property type="entry name" value="Adenine nucleotide alpha hydrolases-like"/>
    <property type="match status" value="1"/>
</dbReference>
<gene>
    <name evidence="3" type="ORF">JonanDRAFT_0763</name>
</gene>
<evidence type="ECO:0000259" key="2">
    <source>
        <dbReference type="Pfam" id="PF01171"/>
    </source>
</evidence>
<dbReference type="InterPro" id="IPR014729">
    <property type="entry name" value="Rossmann-like_a/b/a_fold"/>
</dbReference>
<dbReference type="CDD" id="cd24138">
    <property type="entry name" value="TtcA-like"/>
    <property type="match status" value="1"/>
</dbReference>
<dbReference type="PIRSF" id="PIRSF004976">
    <property type="entry name" value="ATPase_YdaO"/>
    <property type="match status" value="1"/>
</dbReference>
<keyword evidence="4" id="KW-1185">Reference proteome</keyword>
<dbReference type="PANTHER" id="PTHR43686">
    <property type="entry name" value="SULFURTRANSFERASE-RELATED"/>
    <property type="match status" value="1"/>
</dbReference>
<accession>H0UKD4</accession>
<dbReference type="InterPro" id="IPR011063">
    <property type="entry name" value="TilS/TtcA_N"/>
</dbReference>
<keyword evidence="1" id="KW-0808">Transferase</keyword>
<dbReference type="EMBL" id="CM001376">
    <property type="protein sequence ID" value="EHM13143.1"/>
    <property type="molecule type" value="Genomic_DNA"/>
</dbReference>
<dbReference type="STRING" id="885272.JonanDRAFT_0763"/>